<keyword evidence="4" id="KW-0238">DNA-binding</keyword>
<reference evidence="9 10" key="1">
    <citation type="submission" date="2013-12" db="EMBL/GenBank/DDBJ databases">
        <title>Draft genome of the parsitic nematode Ancylostoma duodenale.</title>
        <authorList>
            <person name="Mitreva M."/>
        </authorList>
    </citation>
    <scope>NUCLEOTIDE SEQUENCE [LARGE SCALE GENOMIC DNA]</scope>
    <source>
        <strain evidence="9 10">Zhejiang</strain>
    </source>
</reference>
<dbReference type="PRINTS" id="PR01748">
    <property type="entry name" value="AP2TNSCPFCT"/>
</dbReference>
<dbReference type="GO" id="GO:0000981">
    <property type="term" value="F:DNA-binding transcription factor activity, RNA polymerase II-specific"/>
    <property type="evidence" value="ECO:0007669"/>
    <property type="project" value="TreeGrafter"/>
</dbReference>
<feature type="non-terminal residue" evidence="9">
    <location>
        <position position="390"/>
    </location>
</feature>
<keyword evidence="5" id="KW-0804">Transcription</keyword>
<keyword evidence="3" id="KW-0805">Transcription regulation</keyword>
<name>A0A0C2CGM7_9BILA</name>
<keyword evidence="6" id="KW-0539">Nucleus</keyword>
<evidence type="ECO:0000256" key="1">
    <source>
        <dbReference type="ARBA" id="ARBA00004123"/>
    </source>
</evidence>
<accession>A0A0C2CGM7</accession>
<comment type="similarity">
    <text evidence="2">Belongs to the AP-2 family.</text>
</comment>
<evidence type="ECO:0000256" key="6">
    <source>
        <dbReference type="ARBA" id="ARBA00023242"/>
    </source>
</evidence>
<proteinExistence type="inferred from homology"/>
<evidence type="ECO:0000256" key="7">
    <source>
        <dbReference type="SAM" id="MobiDB-lite"/>
    </source>
</evidence>
<dbReference type="EMBL" id="KN737188">
    <property type="protein sequence ID" value="KIH55528.1"/>
    <property type="molecule type" value="Genomic_DNA"/>
</dbReference>
<evidence type="ECO:0000256" key="4">
    <source>
        <dbReference type="ARBA" id="ARBA00023125"/>
    </source>
</evidence>
<keyword evidence="10" id="KW-1185">Reference proteome</keyword>
<sequence>MSNTPIKGMNGKVQEQRWTKRSSYIPSSINPEAYNKQWNSTNMTSTLECYTSRTTEGRRHNNDRTAGETVQPLLVAREAAKVWRKGMYGEQLVTLINAAVGSSKPRKRKIGGQPHSRSKRFDLDDKENLQSPDLYALSPTQGAPLMPAQQAFFQAFQDAFIPPPSQQMLPMNFPQFSPPQQQTFDQAAISSDCGAMSQLTPSASQCNGSEGEIDGSGSGTGPPGLPPFDPSDVFDETSGRLCLLNACTRHKVTIGEIQRRLAPPETLHASLINGILRKAKSKDSCAKLRERLAEKGFCLPNGRRKTAPTNLFTALCESEGLTLRQEQKIEVLDAFDDRIVAERTHAYNAFGEALLLADDFDDICQATLNTYEIARRVNRNIYSLYEMNAA</sequence>
<evidence type="ECO:0000256" key="5">
    <source>
        <dbReference type="ARBA" id="ARBA00023163"/>
    </source>
</evidence>
<dbReference type="PANTHER" id="PTHR10812:SF17">
    <property type="entry name" value="TRANSCRIPTION FACTOR AP-2, ISOFORM D"/>
    <property type="match status" value="1"/>
</dbReference>
<feature type="region of interest" description="Disordered" evidence="7">
    <location>
        <begin position="199"/>
        <end position="227"/>
    </location>
</feature>
<feature type="region of interest" description="Disordered" evidence="7">
    <location>
        <begin position="103"/>
        <end position="127"/>
    </location>
</feature>
<protein>
    <submittedName>
        <fullName evidence="9">Transcription factor AP-2</fullName>
    </submittedName>
</protein>
<evidence type="ECO:0000259" key="8">
    <source>
        <dbReference type="Pfam" id="PF03299"/>
    </source>
</evidence>
<dbReference type="GO" id="GO:0005634">
    <property type="term" value="C:nucleus"/>
    <property type="evidence" value="ECO:0007669"/>
    <property type="project" value="UniProtKB-SubCell"/>
</dbReference>
<feature type="region of interest" description="Disordered" evidence="7">
    <location>
        <begin position="1"/>
        <end position="33"/>
    </location>
</feature>
<dbReference type="GO" id="GO:0042127">
    <property type="term" value="P:regulation of cell population proliferation"/>
    <property type="evidence" value="ECO:0007669"/>
    <property type="project" value="TreeGrafter"/>
</dbReference>
<evidence type="ECO:0000313" key="10">
    <source>
        <dbReference type="Proteomes" id="UP000054047"/>
    </source>
</evidence>
<feature type="domain" description="Transcription factor AP-2 C-terminal" evidence="8">
    <location>
        <begin position="234"/>
        <end position="344"/>
    </location>
</feature>
<feature type="compositionally biased region" description="Polar residues" evidence="7">
    <location>
        <begin position="21"/>
        <end position="33"/>
    </location>
</feature>
<dbReference type="PANTHER" id="PTHR10812">
    <property type="entry name" value="TRANSCRIPTION FACTOR AP-2"/>
    <property type="match status" value="1"/>
</dbReference>
<dbReference type="GO" id="GO:0000977">
    <property type="term" value="F:RNA polymerase II transcription regulatory region sequence-specific DNA binding"/>
    <property type="evidence" value="ECO:0007669"/>
    <property type="project" value="TreeGrafter"/>
</dbReference>
<dbReference type="Proteomes" id="UP000054047">
    <property type="component" value="Unassembled WGS sequence"/>
</dbReference>
<evidence type="ECO:0000313" key="9">
    <source>
        <dbReference type="EMBL" id="KIH55528.1"/>
    </source>
</evidence>
<dbReference type="InterPro" id="IPR004979">
    <property type="entry name" value="TF_AP2"/>
</dbReference>
<dbReference type="OrthoDB" id="6252992at2759"/>
<evidence type="ECO:0000256" key="3">
    <source>
        <dbReference type="ARBA" id="ARBA00023015"/>
    </source>
</evidence>
<gene>
    <name evidence="9" type="ORF">ANCDUO_14314</name>
</gene>
<evidence type="ECO:0000256" key="2">
    <source>
        <dbReference type="ARBA" id="ARBA00007770"/>
    </source>
</evidence>
<organism evidence="9 10">
    <name type="scientific">Ancylostoma duodenale</name>
    <dbReference type="NCBI Taxonomy" id="51022"/>
    <lineage>
        <taxon>Eukaryota</taxon>
        <taxon>Metazoa</taxon>
        <taxon>Ecdysozoa</taxon>
        <taxon>Nematoda</taxon>
        <taxon>Chromadorea</taxon>
        <taxon>Rhabditida</taxon>
        <taxon>Rhabditina</taxon>
        <taxon>Rhabditomorpha</taxon>
        <taxon>Strongyloidea</taxon>
        <taxon>Ancylostomatidae</taxon>
        <taxon>Ancylostomatinae</taxon>
        <taxon>Ancylostoma</taxon>
    </lineage>
</organism>
<dbReference type="InterPro" id="IPR013854">
    <property type="entry name" value="TF_AP2_C"/>
</dbReference>
<dbReference type="Pfam" id="PF03299">
    <property type="entry name" value="TF_AP-2"/>
    <property type="match status" value="1"/>
</dbReference>
<comment type="subcellular location">
    <subcellularLocation>
        <location evidence="1">Nucleus</location>
    </subcellularLocation>
</comment>
<dbReference type="AlphaFoldDB" id="A0A0C2CGM7"/>